<dbReference type="Proteomes" id="UP000277811">
    <property type="component" value="Unassembled WGS sequence"/>
</dbReference>
<gene>
    <name evidence="2" type="ORF">LUCI_1760</name>
</gene>
<dbReference type="InterPro" id="IPR018306">
    <property type="entry name" value="Phage_T5_Orf172_DNA-bd"/>
</dbReference>
<protein>
    <recommendedName>
        <fullName evidence="1">Bacteriophage T5 Orf172 DNA-binding domain-containing protein</fullName>
    </recommendedName>
</protein>
<sequence>MGQGTMKSGYLYVLVHPSDPDLYKIGITTRKPEVRLAQHNSNYEEYTGQIVKETGQKWQLKEYISVPDPAHAEAAFWGATGLADIPFRQGIEVEKMEWKWVQAGLDAAKKAGVRPLPKPLSDWVYAYTAWMNKRLEGRDITLVGYVRSMVSGKATFRCSNGHVWRTRCTYVAEGGGCPQCGIGDRKPEEIWQAAKLGYLCLLIHPEKSGFIKIGLTYNKQCYERNVWEGWEVHRYRFVEDPVLAERLIWELLASLCPMIANQLK</sequence>
<feature type="domain" description="Bacteriophage T5 Orf172 DNA-binding" evidence="1">
    <location>
        <begin position="9"/>
        <end position="77"/>
    </location>
</feature>
<organism evidence="2 3">
    <name type="scientific">Lucifera butyrica</name>
    <dbReference type="NCBI Taxonomy" id="1351585"/>
    <lineage>
        <taxon>Bacteria</taxon>
        <taxon>Bacillati</taxon>
        <taxon>Bacillota</taxon>
        <taxon>Negativicutes</taxon>
        <taxon>Veillonellales</taxon>
        <taxon>Veillonellaceae</taxon>
        <taxon>Lucifera</taxon>
    </lineage>
</organism>
<dbReference type="RefSeq" id="WP_122627470.1">
    <property type="nucleotide sequence ID" value="NZ_UPPP01000064.1"/>
</dbReference>
<evidence type="ECO:0000259" key="1">
    <source>
        <dbReference type="Pfam" id="PF10544"/>
    </source>
</evidence>
<keyword evidence="3" id="KW-1185">Reference proteome</keyword>
<evidence type="ECO:0000313" key="2">
    <source>
        <dbReference type="EMBL" id="VBB06524.1"/>
    </source>
</evidence>
<dbReference type="Pfam" id="PF10544">
    <property type="entry name" value="T5orf172"/>
    <property type="match status" value="1"/>
</dbReference>
<dbReference type="AlphaFoldDB" id="A0A498R4Z7"/>
<accession>A0A498R4Z7</accession>
<proteinExistence type="predicted"/>
<dbReference type="EMBL" id="UPPP01000064">
    <property type="protein sequence ID" value="VBB06524.1"/>
    <property type="molecule type" value="Genomic_DNA"/>
</dbReference>
<evidence type="ECO:0000313" key="3">
    <source>
        <dbReference type="Proteomes" id="UP000277811"/>
    </source>
</evidence>
<reference evidence="2 3" key="1">
    <citation type="submission" date="2018-06" db="EMBL/GenBank/DDBJ databases">
        <authorList>
            <person name="Strepis N."/>
        </authorList>
    </citation>
    <scope>NUCLEOTIDE SEQUENCE [LARGE SCALE GENOMIC DNA]</scope>
    <source>
        <strain evidence="2">LUCI</strain>
    </source>
</reference>
<name>A0A498R4Z7_9FIRM</name>
<dbReference type="OrthoDB" id="583824at2"/>